<dbReference type="EMBL" id="QJKJ01011079">
    <property type="protein sequence ID" value="RDX72067.1"/>
    <property type="molecule type" value="Genomic_DNA"/>
</dbReference>
<gene>
    <name evidence="2" type="ORF">CR513_48504</name>
</gene>
<organism evidence="2 3">
    <name type="scientific">Mucuna pruriens</name>
    <name type="common">Velvet bean</name>
    <name type="synonym">Dolichos pruriens</name>
    <dbReference type="NCBI Taxonomy" id="157652"/>
    <lineage>
        <taxon>Eukaryota</taxon>
        <taxon>Viridiplantae</taxon>
        <taxon>Streptophyta</taxon>
        <taxon>Embryophyta</taxon>
        <taxon>Tracheophyta</taxon>
        <taxon>Spermatophyta</taxon>
        <taxon>Magnoliopsida</taxon>
        <taxon>eudicotyledons</taxon>
        <taxon>Gunneridae</taxon>
        <taxon>Pentapetalae</taxon>
        <taxon>rosids</taxon>
        <taxon>fabids</taxon>
        <taxon>Fabales</taxon>
        <taxon>Fabaceae</taxon>
        <taxon>Papilionoideae</taxon>
        <taxon>50 kb inversion clade</taxon>
        <taxon>NPAAA clade</taxon>
        <taxon>indigoferoid/millettioid clade</taxon>
        <taxon>Phaseoleae</taxon>
        <taxon>Mucuna</taxon>
    </lineage>
</organism>
<dbReference type="Proteomes" id="UP000257109">
    <property type="component" value="Unassembled WGS sequence"/>
</dbReference>
<dbReference type="AlphaFoldDB" id="A0A371F1A2"/>
<keyword evidence="3" id="KW-1185">Reference proteome</keyword>
<feature type="non-terminal residue" evidence="2">
    <location>
        <position position="198"/>
    </location>
</feature>
<dbReference type="PANTHER" id="PTHR34572:SF8">
    <property type="entry name" value="(RAPE) HYPOTHETICAL PROTEIN"/>
    <property type="match status" value="1"/>
</dbReference>
<comment type="caution">
    <text evidence="2">The sequence shown here is derived from an EMBL/GenBank/DDBJ whole genome shotgun (WGS) entry which is preliminary data.</text>
</comment>
<feature type="compositionally biased region" description="Polar residues" evidence="1">
    <location>
        <begin position="9"/>
        <end position="27"/>
    </location>
</feature>
<feature type="region of interest" description="Disordered" evidence="1">
    <location>
        <begin position="176"/>
        <end position="198"/>
    </location>
</feature>
<dbReference type="STRING" id="157652.A0A371F1A2"/>
<accession>A0A371F1A2</accession>
<evidence type="ECO:0000313" key="3">
    <source>
        <dbReference type="Proteomes" id="UP000257109"/>
    </source>
</evidence>
<evidence type="ECO:0000256" key="1">
    <source>
        <dbReference type="SAM" id="MobiDB-lite"/>
    </source>
</evidence>
<name>A0A371F1A2_MUCPR</name>
<protein>
    <submittedName>
        <fullName evidence="2">Uncharacterized protein</fullName>
    </submittedName>
</protein>
<feature type="region of interest" description="Disordered" evidence="1">
    <location>
        <begin position="1"/>
        <end position="27"/>
    </location>
</feature>
<dbReference type="OrthoDB" id="2020529at2759"/>
<reference evidence="2" key="1">
    <citation type="submission" date="2018-05" db="EMBL/GenBank/DDBJ databases">
        <title>Draft genome of Mucuna pruriens seed.</title>
        <authorList>
            <person name="Nnadi N.E."/>
            <person name="Vos R."/>
            <person name="Hasami M.H."/>
            <person name="Devisetty U.K."/>
            <person name="Aguiy J.C."/>
        </authorList>
    </citation>
    <scope>NUCLEOTIDE SEQUENCE [LARGE SCALE GENOMIC DNA]</scope>
    <source>
        <strain evidence="2">JCA_2017</strain>
    </source>
</reference>
<evidence type="ECO:0000313" key="2">
    <source>
        <dbReference type="EMBL" id="RDX72067.1"/>
    </source>
</evidence>
<dbReference type="PANTHER" id="PTHR34572">
    <property type="entry name" value="GOLGIN FAMILY A PROTEIN"/>
    <property type="match status" value="1"/>
</dbReference>
<sequence length="198" mass="22010">KKSLVTCHSAPSSVSNTHSTNSEQSQTLFLRHHPHRRNMEAVGSRLSRASSRYGAPTVFSGPVRKWKKKWVHVTPSSFHNNSNSHTANSNTTNASSRLLLRRWTPTTADDAAGTVSDEPPRRKFRYTPIAVLEEQKKLMVIKAENEPATDSDQLATGQTNVTHEVHGKLNTNEMLEETKDSNTGKLDLGLDLQSNNVQ</sequence>
<proteinExistence type="predicted"/>
<feature type="non-terminal residue" evidence="2">
    <location>
        <position position="1"/>
    </location>
</feature>